<sequence length="373" mass="43470">MFSSHLKSLCQTCNIVFVRNVRVGRLKPSGPNPGLNKRITAFQKDGVPITDEDAEEFVEQSESDFYKVGEMYNEHLNETLMEKYELRHQIIKEKYFKINLPNLLTWSEKEQIRHLATTEPEEWTPERIAESFPVTVPVVKKFLQYAWKPATLQRIERHDASAMRNWKDLKEGSLDIPPKLREQFLKFSERTIPPLKKESIKVDLTQETKMGEFESIVNRCAAKQNDQRDNDFEHTTDARDSANNVEESVKNTKSNLKRMTLDELTAKINKRLEKGQEIHVPDQIIVNTVNTEQKTTMETVSSDLSDEIDLLYDDKNETSSLAVQEEQNNDKDIMDYPERIRIPKKAYKKGATYKVNDCFYDHDGKFLYRVLGL</sequence>
<organism evidence="1 2">
    <name type="scientific">Dendrolimus kikuchii</name>
    <dbReference type="NCBI Taxonomy" id="765133"/>
    <lineage>
        <taxon>Eukaryota</taxon>
        <taxon>Metazoa</taxon>
        <taxon>Ecdysozoa</taxon>
        <taxon>Arthropoda</taxon>
        <taxon>Hexapoda</taxon>
        <taxon>Insecta</taxon>
        <taxon>Pterygota</taxon>
        <taxon>Neoptera</taxon>
        <taxon>Endopterygota</taxon>
        <taxon>Lepidoptera</taxon>
        <taxon>Glossata</taxon>
        <taxon>Ditrysia</taxon>
        <taxon>Bombycoidea</taxon>
        <taxon>Lasiocampidae</taxon>
        <taxon>Dendrolimus</taxon>
    </lineage>
</organism>
<gene>
    <name evidence="1" type="ORF">K1T71_009240</name>
</gene>
<name>A0ACC1CTW9_9NEOP</name>
<evidence type="ECO:0000313" key="1">
    <source>
        <dbReference type="EMBL" id="KAJ0175099.1"/>
    </source>
</evidence>
<keyword evidence="2" id="KW-1185">Reference proteome</keyword>
<accession>A0ACC1CTW9</accession>
<protein>
    <submittedName>
        <fullName evidence="1">Uncharacterized protein</fullName>
    </submittedName>
</protein>
<reference evidence="1 2" key="1">
    <citation type="journal article" date="2021" name="Front. Genet.">
        <title>Chromosome-Level Genome Assembly Reveals Significant Gene Expansion in the Toll and IMD Signaling Pathways of Dendrolimus kikuchii.</title>
        <authorList>
            <person name="Zhou J."/>
            <person name="Wu P."/>
            <person name="Xiong Z."/>
            <person name="Liu N."/>
            <person name="Zhao N."/>
            <person name="Ji M."/>
            <person name="Qiu Y."/>
            <person name="Yang B."/>
        </authorList>
    </citation>
    <scope>NUCLEOTIDE SEQUENCE [LARGE SCALE GENOMIC DNA]</scope>
    <source>
        <strain evidence="1">Ann1</strain>
    </source>
</reference>
<dbReference type="Proteomes" id="UP000824533">
    <property type="component" value="Linkage Group LG16"/>
</dbReference>
<evidence type="ECO:0000313" key="2">
    <source>
        <dbReference type="Proteomes" id="UP000824533"/>
    </source>
</evidence>
<comment type="caution">
    <text evidence="1">The sequence shown here is derived from an EMBL/GenBank/DDBJ whole genome shotgun (WGS) entry which is preliminary data.</text>
</comment>
<proteinExistence type="predicted"/>
<dbReference type="EMBL" id="CM034402">
    <property type="protein sequence ID" value="KAJ0175099.1"/>
    <property type="molecule type" value="Genomic_DNA"/>
</dbReference>